<dbReference type="Proteomes" id="UP000245720">
    <property type="component" value="Unassembled WGS sequence"/>
</dbReference>
<name>A0A315Y1Y4_RUMFL</name>
<sequence>MRHEETPLSIGLVILIVLIGIFVESCWSGSVADSDIHSHRYIVVAGKYYPTEDIEYIETDVVFHDKHVITIHFEDGTTYQTQEGQYVFAESKPEDT</sequence>
<dbReference type="EMBL" id="QGDI01000003">
    <property type="protein sequence ID" value="PWJ13990.1"/>
    <property type="molecule type" value="Genomic_DNA"/>
</dbReference>
<protein>
    <submittedName>
        <fullName evidence="1">Uncharacterized protein</fullName>
    </submittedName>
</protein>
<evidence type="ECO:0000313" key="1">
    <source>
        <dbReference type="EMBL" id="PWJ13990.1"/>
    </source>
</evidence>
<reference evidence="1 2" key="1">
    <citation type="submission" date="2018-05" db="EMBL/GenBank/DDBJ databases">
        <title>The Hungate 1000. A catalogue of reference genomes from the rumen microbiome.</title>
        <authorList>
            <person name="Kelly W."/>
        </authorList>
    </citation>
    <scope>NUCLEOTIDE SEQUENCE [LARGE SCALE GENOMIC DNA]</scope>
    <source>
        <strain evidence="1 2">SAb67</strain>
    </source>
</reference>
<comment type="caution">
    <text evidence="1">The sequence shown here is derived from an EMBL/GenBank/DDBJ whole genome shotgun (WGS) entry which is preliminary data.</text>
</comment>
<proteinExistence type="predicted"/>
<dbReference type="AlphaFoldDB" id="A0A315Y1Y4"/>
<gene>
    <name evidence="1" type="ORF">IE37_00921</name>
</gene>
<organism evidence="1 2">
    <name type="scientific">Ruminococcus flavefaciens</name>
    <dbReference type="NCBI Taxonomy" id="1265"/>
    <lineage>
        <taxon>Bacteria</taxon>
        <taxon>Bacillati</taxon>
        <taxon>Bacillota</taxon>
        <taxon>Clostridia</taxon>
        <taxon>Eubacteriales</taxon>
        <taxon>Oscillospiraceae</taxon>
        <taxon>Ruminococcus</taxon>
    </lineage>
</organism>
<dbReference type="RefSeq" id="WP_109725777.1">
    <property type="nucleotide sequence ID" value="NZ_QGDI01000003.1"/>
</dbReference>
<accession>A0A315Y1Y4</accession>
<evidence type="ECO:0000313" key="2">
    <source>
        <dbReference type="Proteomes" id="UP000245720"/>
    </source>
</evidence>